<evidence type="ECO:0008006" key="3">
    <source>
        <dbReference type="Google" id="ProtNLM"/>
    </source>
</evidence>
<gene>
    <name evidence="1" type="ORF">GCM10023187_29380</name>
</gene>
<evidence type="ECO:0000313" key="2">
    <source>
        <dbReference type="Proteomes" id="UP001500936"/>
    </source>
</evidence>
<dbReference type="RefSeq" id="WP_345268393.1">
    <property type="nucleotide sequence ID" value="NZ_BAABHB010000005.1"/>
</dbReference>
<dbReference type="EMBL" id="BAABHB010000005">
    <property type="protein sequence ID" value="GAA4408043.1"/>
    <property type="molecule type" value="Genomic_DNA"/>
</dbReference>
<name>A0ABP8KJJ3_9BACT</name>
<evidence type="ECO:0000313" key="1">
    <source>
        <dbReference type="EMBL" id="GAA4408043.1"/>
    </source>
</evidence>
<organism evidence="1 2">
    <name type="scientific">Nibrella viscosa</name>
    <dbReference type="NCBI Taxonomy" id="1084524"/>
    <lineage>
        <taxon>Bacteria</taxon>
        <taxon>Pseudomonadati</taxon>
        <taxon>Bacteroidota</taxon>
        <taxon>Cytophagia</taxon>
        <taxon>Cytophagales</taxon>
        <taxon>Spirosomataceae</taxon>
        <taxon>Nibrella</taxon>
    </lineage>
</organism>
<keyword evidence="2" id="KW-1185">Reference proteome</keyword>
<dbReference type="Proteomes" id="UP001500936">
    <property type="component" value="Unassembled WGS sequence"/>
</dbReference>
<comment type="caution">
    <text evidence="1">The sequence shown here is derived from an EMBL/GenBank/DDBJ whole genome shotgun (WGS) entry which is preliminary data.</text>
</comment>
<proteinExistence type="predicted"/>
<reference evidence="2" key="1">
    <citation type="journal article" date="2019" name="Int. J. Syst. Evol. Microbiol.">
        <title>The Global Catalogue of Microorganisms (GCM) 10K type strain sequencing project: providing services to taxonomists for standard genome sequencing and annotation.</title>
        <authorList>
            <consortium name="The Broad Institute Genomics Platform"/>
            <consortium name="The Broad Institute Genome Sequencing Center for Infectious Disease"/>
            <person name="Wu L."/>
            <person name="Ma J."/>
        </authorList>
    </citation>
    <scope>NUCLEOTIDE SEQUENCE [LARGE SCALE GENOMIC DNA]</scope>
    <source>
        <strain evidence="2">JCM 17925</strain>
    </source>
</reference>
<protein>
    <recommendedName>
        <fullName evidence="3">Cell division protein FtsQ</fullName>
    </recommendedName>
</protein>
<accession>A0ABP8KJJ3</accession>
<sequence>MFSTLGVKKSWLWTLGAGLLGLGLLAFTEVRHNQKRCQAIVVRITDLDGHRFLTQRDVKRYLTNDGADPLVGDLFSEIDLRKLEKRLSQYGLIKKCQVSRDLSGNLIVDIEQPRPVARLIASGDGLRSASGRYISEEGRFFALSMNYSARVPLVTGAYFENRRSVSTEKAKPLLDLLRFIHNDPFWRAQVAELEVDRSGEVVISPQVGEQQIELGEPTDIETKFKKLKVFYKRILPLKDAQAYKRVSVQYRNQIVCE</sequence>